<keyword evidence="2" id="KW-1185">Reference proteome</keyword>
<comment type="caution">
    <text evidence="1">The sequence shown here is derived from an EMBL/GenBank/DDBJ whole genome shotgun (WGS) entry which is preliminary data.</text>
</comment>
<dbReference type="AlphaFoldDB" id="A0A420DMZ2"/>
<evidence type="ECO:0000313" key="2">
    <source>
        <dbReference type="Proteomes" id="UP000284407"/>
    </source>
</evidence>
<dbReference type="EMBL" id="RAQK01000001">
    <property type="protein sequence ID" value="RKE95548.1"/>
    <property type="molecule type" value="Genomic_DNA"/>
</dbReference>
<accession>A0A420DMZ2</accession>
<dbReference type="InterPro" id="IPR036291">
    <property type="entry name" value="NAD(P)-bd_dom_sf"/>
</dbReference>
<dbReference type="Proteomes" id="UP000284407">
    <property type="component" value="Unassembled WGS sequence"/>
</dbReference>
<proteinExistence type="predicted"/>
<name>A0A420DMZ2_9RHOB</name>
<dbReference type="SUPFAM" id="SSF51735">
    <property type="entry name" value="NAD(P)-binding Rossmann-fold domains"/>
    <property type="match status" value="1"/>
</dbReference>
<protein>
    <submittedName>
        <fullName evidence="1">Uncharacterized protein</fullName>
    </submittedName>
</protein>
<reference evidence="1 2" key="1">
    <citation type="submission" date="2018-09" db="EMBL/GenBank/DDBJ databases">
        <title>Genomic Encyclopedia of Archaeal and Bacterial Type Strains, Phase II (KMG-II): from individual species to whole genera.</title>
        <authorList>
            <person name="Goeker M."/>
        </authorList>
    </citation>
    <scope>NUCLEOTIDE SEQUENCE [LARGE SCALE GENOMIC DNA]</scope>
    <source>
        <strain evidence="1 2">DSM 11458</strain>
    </source>
</reference>
<sequence>MKMLDRQIENLQKPVGALQAKRIMVLGACCAFGRSMSRALSAAGAQVVAADADAQALGQLSDAVPLTLKGAPEEALRRVGRVWGEARLDAVLNLMPLRHPEQIDLNIAVLQGIVQGFMPALSLSGGQILTVVSRPEQPLDVAGGAMAPAILSAQTALAHALRRDGLTLNTVSVGAGVVTPARKTVIGLLSGTLGPLTGSEVRL</sequence>
<dbReference type="Gene3D" id="3.40.50.720">
    <property type="entry name" value="NAD(P)-binding Rossmann-like Domain"/>
    <property type="match status" value="1"/>
</dbReference>
<dbReference type="STRING" id="1443111.Z949_2038"/>
<gene>
    <name evidence="1" type="ORF">C8N30_0084</name>
</gene>
<organism evidence="1 2">
    <name type="scientific">Sulfitobacter guttiformis</name>
    <dbReference type="NCBI Taxonomy" id="74349"/>
    <lineage>
        <taxon>Bacteria</taxon>
        <taxon>Pseudomonadati</taxon>
        <taxon>Pseudomonadota</taxon>
        <taxon>Alphaproteobacteria</taxon>
        <taxon>Rhodobacterales</taxon>
        <taxon>Roseobacteraceae</taxon>
        <taxon>Sulfitobacter</taxon>
    </lineage>
</organism>
<evidence type="ECO:0000313" key="1">
    <source>
        <dbReference type="EMBL" id="RKE95548.1"/>
    </source>
</evidence>